<evidence type="ECO:0000256" key="1">
    <source>
        <dbReference type="SAM" id="MobiDB-lite"/>
    </source>
</evidence>
<name>Q9A2N3_CAUVC</name>
<accession>Q9A2N3</accession>
<dbReference type="STRING" id="190650.CC_3523"/>
<reference evidence="2 3" key="1">
    <citation type="journal article" date="2001" name="Proc. Natl. Acad. Sci. U.S.A.">
        <title>Complete genome sequence of Caulobacter crescentus.</title>
        <authorList>
            <person name="Nierman W.C."/>
            <person name="Feldblyum T.V."/>
            <person name="Laub M.T."/>
            <person name="Paulsen I.T."/>
            <person name="Nelson K.E."/>
            <person name="Eisen J.A."/>
            <person name="Heidelberg J.F."/>
            <person name="Alley M.R."/>
            <person name="Ohta N."/>
            <person name="Maddock J.R."/>
            <person name="Potocka I."/>
            <person name="Nelson W.C."/>
            <person name="Newton A."/>
            <person name="Stephens C."/>
            <person name="Phadke N.D."/>
            <person name="Ely B."/>
            <person name="DeBoy R.T."/>
            <person name="Dodson R.J."/>
            <person name="Durkin A.S."/>
            <person name="Gwinn M.L."/>
            <person name="Haft D.H."/>
            <person name="Kolonay J.F."/>
            <person name="Smit J."/>
            <person name="Craven M.B."/>
            <person name="Khouri H."/>
            <person name="Shetty J."/>
            <person name="Berry K."/>
            <person name="Utterback T."/>
            <person name="Tran K."/>
            <person name="Wolf A."/>
            <person name="Vamathevan J."/>
            <person name="Ermolaeva M."/>
            <person name="White O."/>
            <person name="Salzberg S.L."/>
            <person name="Venter J.C."/>
            <person name="Shapiro L."/>
            <person name="Fraser C.M."/>
        </authorList>
    </citation>
    <scope>NUCLEOTIDE SEQUENCE [LARGE SCALE GENOMIC DNA]</scope>
    <source>
        <strain evidence="3">ATCC 19089 / CB15</strain>
    </source>
</reference>
<feature type="region of interest" description="Disordered" evidence="1">
    <location>
        <begin position="32"/>
        <end position="73"/>
    </location>
</feature>
<evidence type="ECO:0000313" key="2">
    <source>
        <dbReference type="EMBL" id="AAK25485.1"/>
    </source>
</evidence>
<dbReference type="BioCyc" id="CAULO:CC3523-MONOMER"/>
<organism evidence="2 3">
    <name type="scientific">Caulobacter vibrioides (strain ATCC 19089 / CIP 103742 / CB 15)</name>
    <name type="common">Caulobacter crescentus</name>
    <dbReference type="NCBI Taxonomy" id="190650"/>
    <lineage>
        <taxon>Bacteria</taxon>
        <taxon>Pseudomonadati</taxon>
        <taxon>Pseudomonadota</taxon>
        <taxon>Alphaproteobacteria</taxon>
        <taxon>Caulobacterales</taxon>
        <taxon>Caulobacteraceae</taxon>
        <taxon>Caulobacter</taxon>
    </lineage>
</organism>
<feature type="compositionally biased region" description="Basic and acidic residues" evidence="1">
    <location>
        <begin position="41"/>
        <end position="51"/>
    </location>
</feature>
<protein>
    <submittedName>
        <fullName evidence="2">Uncharacterized protein</fullName>
    </submittedName>
</protein>
<proteinExistence type="predicted"/>
<dbReference type="KEGG" id="ccr:CC_3523"/>
<evidence type="ECO:0000313" key="3">
    <source>
        <dbReference type="Proteomes" id="UP000001816"/>
    </source>
</evidence>
<dbReference type="HOGENOM" id="CLU_2697848_0_0_5"/>
<dbReference type="EMBL" id="AE005673">
    <property type="protein sequence ID" value="AAK25485.1"/>
    <property type="molecule type" value="Genomic_DNA"/>
</dbReference>
<dbReference type="AlphaFoldDB" id="Q9A2N3"/>
<dbReference type="EnsemblBacteria" id="AAK25485">
    <property type="protein sequence ID" value="AAK25485"/>
    <property type="gene ID" value="CC_3523"/>
</dbReference>
<dbReference type="PIR" id="A87686">
    <property type="entry name" value="A87686"/>
</dbReference>
<dbReference type="Proteomes" id="UP000001816">
    <property type="component" value="Chromosome"/>
</dbReference>
<gene>
    <name evidence="2" type="ordered locus">CC_3523</name>
</gene>
<sequence length="73" mass="7977">MTAGARLGGLHGRLLRTSSKERRYIVARGLPVAGWPTRSPPRSERHRDRTTRPPKGSCIGPDASLETALQSTQ</sequence>
<keyword evidence="3" id="KW-1185">Reference proteome</keyword>